<evidence type="ECO:0000256" key="3">
    <source>
        <dbReference type="ARBA" id="ARBA00022801"/>
    </source>
</evidence>
<feature type="binding site" evidence="8">
    <location>
        <position position="227"/>
    </location>
    <ligand>
        <name>substrate</name>
    </ligand>
</feature>
<dbReference type="PRINTS" id="PR00725">
    <property type="entry name" value="DADACBPTASE1"/>
</dbReference>
<feature type="signal peptide" evidence="10">
    <location>
        <begin position="1"/>
        <end position="22"/>
    </location>
</feature>
<dbReference type="PANTHER" id="PTHR21581:SF26">
    <property type="entry name" value="D-ALANYL-D-ALANINE ENDOPEPTIDASE"/>
    <property type="match status" value="1"/>
</dbReference>
<evidence type="ECO:0000256" key="2">
    <source>
        <dbReference type="ARBA" id="ARBA00022729"/>
    </source>
</evidence>
<dbReference type="GO" id="GO:0071555">
    <property type="term" value="P:cell wall organization"/>
    <property type="evidence" value="ECO:0007669"/>
    <property type="project" value="UniProtKB-KW"/>
</dbReference>
<dbReference type="GO" id="GO:0009002">
    <property type="term" value="F:serine-type D-Ala-D-Ala carboxypeptidase activity"/>
    <property type="evidence" value="ECO:0007669"/>
    <property type="project" value="InterPro"/>
</dbReference>
<sequence length="300" mass="33180">MGKAILLIFYIILAGTSNFVSAKTSTLDPKKIETASVSTYVTDLKSGKTLFKKNADLIMPIASLTKLMTAMVVLDSKLSLKEKITFEPRDKERIYNGYSRIRMDSQLSRGETIQIALMSSENLASAALARSYPGGYDAFIKAMNQKARSLGMKNTRFVDSSGLSPDNVSTAADIAQMVKAAYKYPQIRKYSTTSVHTAYFKKPRYKLAYTNTNALVRGKKWKVGLSKTGYLDVAGRCLAMIANVDGKKLVMVMLDAYGKLTPIGDAGRIKKWIQTGKSGKVSDSAWHYQRQKLSELTNTK</sequence>
<dbReference type="InterPro" id="IPR012338">
    <property type="entry name" value="Beta-lactam/transpept-like"/>
</dbReference>
<evidence type="ECO:0000256" key="4">
    <source>
        <dbReference type="ARBA" id="ARBA00022960"/>
    </source>
</evidence>
<feature type="domain" description="Peptidase S11 D-alanyl-D-alanine carboxypeptidase A N-terminal" evidence="11">
    <location>
        <begin position="32"/>
        <end position="256"/>
    </location>
</feature>
<dbReference type="GO" id="GO:0008360">
    <property type="term" value="P:regulation of cell shape"/>
    <property type="evidence" value="ECO:0007669"/>
    <property type="project" value="UniProtKB-KW"/>
</dbReference>
<feature type="active site" evidence="7">
    <location>
        <position position="120"/>
    </location>
</feature>
<keyword evidence="3" id="KW-0378">Hydrolase</keyword>
<keyword evidence="5" id="KW-0573">Peptidoglycan synthesis</keyword>
<comment type="caution">
    <text evidence="12">The sequence shown here is derived from an EMBL/GenBank/DDBJ whole genome shotgun (WGS) entry which is preliminary data.</text>
</comment>
<evidence type="ECO:0000256" key="5">
    <source>
        <dbReference type="ARBA" id="ARBA00022984"/>
    </source>
</evidence>
<dbReference type="GO" id="GO:0009252">
    <property type="term" value="P:peptidoglycan biosynthetic process"/>
    <property type="evidence" value="ECO:0007669"/>
    <property type="project" value="UniProtKB-KW"/>
</dbReference>
<feature type="active site" description="Acyl-ester intermediate" evidence="7">
    <location>
        <position position="63"/>
    </location>
</feature>
<feature type="chain" id="PRO_5003993397" evidence="10">
    <location>
        <begin position="23"/>
        <end position="300"/>
    </location>
</feature>
<keyword evidence="4" id="KW-0133">Cell shape</keyword>
<evidence type="ECO:0000256" key="1">
    <source>
        <dbReference type="ARBA" id="ARBA00007164"/>
    </source>
</evidence>
<dbReference type="Gene3D" id="3.40.710.10">
    <property type="entry name" value="DD-peptidase/beta-lactamase superfamily"/>
    <property type="match status" value="1"/>
</dbReference>
<comment type="similarity">
    <text evidence="1 9">Belongs to the peptidase S11 family.</text>
</comment>
<dbReference type="InterPro" id="IPR001967">
    <property type="entry name" value="Peptidase_S11_N"/>
</dbReference>
<dbReference type="OrthoDB" id="5688590at2"/>
<dbReference type="Proteomes" id="UP000011134">
    <property type="component" value="Unassembled WGS sequence"/>
</dbReference>
<dbReference type="GO" id="GO:0006508">
    <property type="term" value="P:proteolysis"/>
    <property type="evidence" value="ECO:0007669"/>
    <property type="project" value="InterPro"/>
</dbReference>
<feature type="active site" description="Proton acceptor" evidence="7">
    <location>
        <position position="66"/>
    </location>
</feature>
<evidence type="ECO:0000313" key="13">
    <source>
        <dbReference type="Proteomes" id="UP000011134"/>
    </source>
</evidence>
<proteinExistence type="inferred from homology"/>
<dbReference type="SUPFAM" id="SSF56601">
    <property type="entry name" value="beta-lactamase/transpeptidase-like"/>
    <property type="match status" value="1"/>
</dbReference>
<dbReference type="AlphaFoldDB" id="L8J7I1"/>
<accession>L8J7I1</accession>
<dbReference type="Pfam" id="PF00768">
    <property type="entry name" value="Peptidase_S11"/>
    <property type="match status" value="1"/>
</dbReference>
<dbReference type="InterPro" id="IPR018044">
    <property type="entry name" value="Peptidase_S11"/>
</dbReference>
<keyword evidence="6" id="KW-0961">Cell wall biogenesis/degradation</keyword>
<dbReference type="MEROPS" id="S11.002"/>
<evidence type="ECO:0000256" key="10">
    <source>
        <dbReference type="SAM" id="SignalP"/>
    </source>
</evidence>
<evidence type="ECO:0000256" key="8">
    <source>
        <dbReference type="PIRSR" id="PIRSR618044-2"/>
    </source>
</evidence>
<dbReference type="RefSeq" id="WP_007470454.1">
    <property type="nucleotide sequence ID" value="NZ_AMZO01000038.1"/>
</dbReference>
<gene>
    <name evidence="12" type="ORF">C942_03565</name>
</gene>
<protein>
    <submittedName>
        <fullName evidence="12">Murein-DD-endopeptidase</fullName>
    </submittedName>
</protein>
<name>L8J7I1_9GAMM</name>
<reference evidence="12 13" key="1">
    <citation type="submission" date="2012-12" db="EMBL/GenBank/DDBJ databases">
        <title>Genome Assembly of Photobacterium sp. AK15.</title>
        <authorList>
            <person name="Khatri I."/>
            <person name="Vaidya B."/>
            <person name="Srinivas T.N.R."/>
            <person name="Subramanian S."/>
            <person name="Pinnaka A."/>
        </authorList>
    </citation>
    <scope>NUCLEOTIDE SEQUENCE [LARGE SCALE GENOMIC DNA]</scope>
    <source>
        <strain evidence="12 13">AK15</strain>
    </source>
</reference>
<evidence type="ECO:0000313" key="12">
    <source>
        <dbReference type="EMBL" id="ELR63549.1"/>
    </source>
</evidence>
<dbReference type="PATRIC" id="fig|1056511.3.peg.4489"/>
<dbReference type="PANTHER" id="PTHR21581">
    <property type="entry name" value="D-ALANYL-D-ALANINE CARBOXYPEPTIDASE"/>
    <property type="match status" value="1"/>
</dbReference>
<keyword evidence="13" id="KW-1185">Reference proteome</keyword>
<evidence type="ECO:0000259" key="11">
    <source>
        <dbReference type="Pfam" id="PF00768"/>
    </source>
</evidence>
<keyword evidence="2 10" id="KW-0732">Signal</keyword>
<organism evidence="12 13">
    <name type="scientific">Photobacterium marinum</name>
    <dbReference type="NCBI Taxonomy" id="1056511"/>
    <lineage>
        <taxon>Bacteria</taxon>
        <taxon>Pseudomonadati</taxon>
        <taxon>Pseudomonadota</taxon>
        <taxon>Gammaproteobacteria</taxon>
        <taxon>Vibrionales</taxon>
        <taxon>Vibrionaceae</taxon>
        <taxon>Photobacterium</taxon>
    </lineage>
</organism>
<dbReference type="EMBL" id="AMZO01000038">
    <property type="protein sequence ID" value="ELR63549.1"/>
    <property type="molecule type" value="Genomic_DNA"/>
</dbReference>
<dbReference type="NCBIfam" id="NF008668">
    <property type="entry name" value="PRK11669.1"/>
    <property type="match status" value="1"/>
</dbReference>
<evidence type="ECO:0000256" key="6">
    <source>
        <dbReference type="ARBA" id="ARBA00023316"/>
    </source>
</evidence>
<evidence type="ECO:0000256" key="9">
    <source>
        <dbReference type="RuleBase" id="RU004016"/>
    </source>
</evidence>
<evidence type="ECO:0000256" key="7">
    <source>
        <dbReference type="PIRSR" id="PIRSR618044-1"/>
    </source>
</evidence>